<dbReference type="EMBL" id="MDYQ01000649">
    <property type="protein sequence ID" value="PRP73258.1"/>
    <property type="molecule type" value="Genomic_DNA"/>
</dbReference>
<gene>
    <name evidence="2" type="ORF">PROFUN_14833</name>
</gene>
<name>A0A2P6MNG8_9EUKA</name>
<feature type="region of interest" description="Disordered" evidence="1">
    <location>
        <begin position="115"/>
        <end position="139"/>
    </location>
</feature>
<evidence type="ECO:0000256" key="1">
    <source>
        <dbReference type="SAM" id="MobiDB-lite"/>
    </source>
</evidence>
<dbReference type="AlphaFoldDB" id="A0A2P6MNG8"/>
<protein>
    <submittedName>
        <fullName evidence="2">Uncharacterized protein</fullName>
    </submittedName>
</protein>
<evidence type="ECO:0000313" key="2">
    <source>
        <dbReference type="EMBL" id="PRP73258.1"/>
    </source>
</evidence>
<sequence>MTRDRILSLNQTHDDPRASLFSIVFNRGLTIHEHEDPLTLKLVDASAAVLSSGLHCSSRSDLNNVSRQAIEARFKAEREVTDARLEARLEAEREATEAKIKKLSDQFRAFTASMMEAQVSNGKEEEEVNDQGKAEESEL</sequence>
<accession>A0A2P6MNG8</accession>
<keyword evidence="3" id="KW-1185">Reference proteome</keyword>
<reference evidence="2 3" key="1">
    <citation type="journal article" date="2018" name="Genome Biol. Evol.">
        <title>Multiple Roots of Fruiting Body Formation in Amoebozoa.</title>
        <authorList>
            <person name="Hillmann F."/>
            <person name="Forbes G."/>
            <person name="Novohradska S."/>
            <person name="Ferling I."/>
            <person name="Riege K."/>
            <person name="Groth M."/>
            <person name="Westermann M."/>
            <person name="Marz M."/>
            <person name="Spaller T."/>
            <person name="Winckler T."/>
            <person name="Schaap P."/>
            <person name="Glockner G."/>
        </authorList>
    </citation>
    <scope>NUCLEOTIDE SEQUENCE [LARGE SCALE GENOMIC DNA]</scope>
    <source>
        <strain evidence="2 3">Jena</strain>
    </source>
</reference>
<comment type="caution">
    <text evidence="2">The sequence shown here is derived from an EMBL/GenBank/DDBJ whole genome shotgun (WGS) entry which is preliminary data.</text>
</comment>
<organism evidence="2 3">
    <name type="scientific">Planoprotostelium fungivorum</name>
    <dbReference type="NCBI Taxonomy" id="1890364"/>
    <lineage>
        <taxon>Eukaryota</taxon>
        <taxon>Amoebozoa</taxon>
        <taxon>Evosea</taxon>
        <taxon>Variosea</taxon>
        <taxon>Cavosteliida</taxon>
        <taxon>Cavosteliaceae</taxon>
        <taxon>Planoprotostelium</taxon>
    </lineage>
</organism>
<dbReference type="Proteomes" id="UP000241769">
    <property type="component" value="Unassembled WGS sequence"/>
</dbReference>
<dbReference type="InParanoid" id="A0A2P6MNG8"/>
<feature type="compositionally biased region" description="Basic and acidic residues" evidence="1">
    <location>
        <begin position="130"/>
        <end position="139"/>
    </location>
</feature>
<evidence type="ECO:0000313" key="3">
    <source>
        <dbReference type="Proteomes" id="UP000241769"/>
    </source>
</evidence>
<proteinExistence type="predicted"/>